<feature type="transmembrane region" description="Helical" evidence="6">
    <location>
        <begin position="248"/>
        <end position="270"/>
    </location>
</feature>
<protein>
    <submittedName>
        <fullName evidence="8">Sugar phosphate permease</fullName>
    </submittedName>
</protein>
<keyword evidence="4 6" id="KW-1133">Transmembrane helix</keyword>
<gene>
    <name evidence="8" type="ORF">TDSAC_0042</name>
</gene>
<dbReference type="InterPro" id="IPR011701">
    <property type="entry name" value="MFS"/>
</dbReference>
<keyword evidence="9" id="KW-1185">Reference proteome</keyword>
<dbReference type="KEGG" id="taci:TDSAC_0042"/>
<keyword evidence="5 6" id="KW-0472">Membrane</keyword>
<feature type="transmembrane region" description="Helical" evidence="6">
    <location>
        <begin position="20"/>
        <end position="38"/>
    </location>
</feature>
<reference evidence="8 9" key="1">
    <citation type="submission" date="2017-04" db="EMBL/GenBank/DDBJ databases">
        <title>Genomic insights into metabolism of Thermodesulfobium acidiphilum.</title>
        <authorList>
            <person name="Toshchakov S.V."/>
            <person name="Frolov E.N."/>
            <person name="Kublanov I.V."/>
            <person name="Samarov N.I."/>
            <person name="Novikov A."/>
            <person name="Lebedinsky A.V."/>
            <person name="Bonch-Osmolovskaya E.A."/>
            <person name="Chernyh N.A."/>
        </authorList>
    </citation>
    <scope>NUCLEOTIDE SEQUENCE [LARGE SCALE GENOMIC DNA]</scope>
    <source>
        <strain evidence="8 9">3127-1</strain>
    </source>
</reference>
<dbReference type="Gene3D" id="1.20.1250.20">
    <property type="entry name" value="MFS general substrate transporter like domains"/>
    <property type="match status" value="2"/>
</dbReference>
<keyword evidence="3 6" id="KW-0812">Transmembrane</keyword>
<evidence type="ECO:0000313" key="9">
    <source>
        <dbReference type="Proteomes" id="UP000244792"/>
    </source>
</evidence>
<evidence type="ECO:0000256" key="3">
    <source>
        <dbReference type="ARBA" id="ARBA00022692"/>
    </source>
</evidence>
<feature type="transmembrane region" description="Helical" evidence="6">
    <location>
        <begin position="182"/>
        <end position="202"/>
    </location>
</feature>
<evidence type="ECO:0000256" key="5">
    <source>
        <dbReference type="ARBA" id="ARBA00023136"/>
    </source>
</evidence>
<feature type="transmembrane region" description="Helical" evidence="6">
    <location>
        <begin position="88"/>
        <end position="106"/>
    </location>
</feature>
<dbReference type="InterPro" id="IPR020846">
    <property type="entry name" value="MFS_dom"/>
</dbReference>
<comment type="subcellular location">
    <subcellularLocation>
        <location evidence="1">Membrane</location>
        <topology evidence="1">Multi-pass membrane protein</topology>
    </subcellularLocation>
</comment>
<dbReference type="SUPFAM" id="SSF103473">
    <property type="entry name" value="MFS general substrate transporter"/>
    <property type="match status" value="1"/>
</dbReference>
<feature type="transmembrane region" description="Helical" evidence="6">
    <location>
        <begin position="147"/>
        <end position="170"/>
    </location>
</feature>
<dbReference type="GO" id="GO:0022857">
    <property type="term" value="F:transmembrane transporter activity"/>
    <property type="evidence" value="ECO:0007669"/>
    <property type="project" value="InterPro"/>
</dbReference>
<feature type="transmembrane region" description="Helical" evidence="6">
    <location>
        <begin position="112"/>
        <end position="135"/>
    </location>
</feature>
<keyword evidence="2" id="KW-0813">Transport</keyword>
<dbReference type="AlphaFoldDB" id="A0A2R4VY56"/>
<accession>A0A2R4VY56</accession>
<feature type="transmembrane region" description="Helical" evidence="6">
    <location>
        <begin position="337"/>
        <end position="358"/>
    </location>
</feature>
<dbReference type="OrthoDB" id="9773404at2"/>
<feature type="transmembrane region" description="Helical" evidence="6">
    <location>
        <begin position="370"/>
        <end position="392"/>
    </location>
</feature>
<dbReference type="Pfam" id="PF07690">
    <property type="entry name" value="MFS_1"/>
    <property type="match status" value="1"/>
</dbReference>
<dbReference type="CDD" id="cd17319">
    <property type="entry name" value="MFS_ExuT_GudP_like"/>
    <property type="match status" value="1"/>
</dbReference>
<dbReference type="PANTHER" id="PTHR43791">
    <property type="entry name" value="PERMEASE-RELATED"/>
    <property type="match status" value="1"/>
</dbReference>
<dbReference type="EMBL" id="CP020921">
    <property type="protein sequence ID" value="AWB09432.1"/>
    <property type="molecule type" value="Genomic_DNA"/>
</dbReference>
<evidence type="ECO:0000256" key="2">
    <source>
        <dbReference type="ARBA" id="ARBA00022448"/>
    </source>
</evidence>
<feature type="transmembrane region" description="Helical" evidence="6">
    <location>
        <begin position="282"/>
        <end position="302"/>
    </location>
</feature>
<feature type="transmembrane region" description="Helical" evidence="6">
    <location>
        <begin position="58"/>
        <end position="81"/>
    </location>
</feature>
<evidence type="ECO:0000313" key="8">
    <source>
        <dbReference type="EMBL" id="AWB09432.1"/>
    </source>
</evidence>
<evidence type="ECO:0000256" key="4">
    <source>
        <dbReference type="ARBA" id="ARBA00022989"/>
    </source>
</evidence>
<dbReference type="GO" id="GO:0005886">
    <property type="term" value="C:plasma membrane"/>
    <property type="evidence" value="ECO:0007669"/>
    <property type="project" value="TreeGrafter"/>
</dbReference>
<feature type="transmembrane region" description="Helical" evidence="6">
    <location>
        <begin position="404"/>
        <end position="423"/>
    </location>
</feature>
<organism evidence="8 9">
    <name type="scientific">Thermodesulfobium acidiphilum</name>
    <dbReference type="NCBI Taxonomy" id="1794699"/>
    <lineage>
        <taxon>Bacteria</taxon>
        <taxon>Pseudomonadati</taxon>
        <taxon>Thermodesulfobiota</taxon>
        <taxon>Thermodesulfobiia</taxon>
        <taxon>Thermodesulfobiales</taxon>
        <taxon>Thermodesulfobiaceae</taxon>
        <taxon>Thermodesulfobium</taxon>
    </lineage>
</organism>
<evidence type="ECO:0000256" key="1">
    <source>
        <dbReference type="ARBA" id="ARBA00004141"/>
    </source>
</evidence>
<evidence type="ECO:0000259" key="7">
    <source>
        <dbReference type="PROSITE" id="PS50850"/>
    </source>
</evidence>
<proteinExistence type="predicted"/>
<sequence length="432" mass="48070">MLDRSQLDDMLKRTLSRRYFNVILPLFIASVLAFLDRLNLSYAALTMNKALGFSPEVFGFGAGILFWGYIIFEVPGAIFAAKWSASKWIVRILITWSIATTLMMFVRTPIEFYIIRFLIGAAEASFYPVCYAIFFPRWFAPNERARAISIMLTSLLVASIIGSPLAGIIIGTSMFNLVGWQLLFLVEGCLSLLLGIVLWFWLKDWPKDVSWLTDEEKLLFSDLYQHEITAKNKVRKYTLWEGLKDPEVLKLGFIYFMWIVGFWGFGFWLPTVLKSVSGLSNANVSFLVTIPMVLSLIGFLIVGNSSSKSGEKRYHVALPLFVGAIGLAGIALTTDPILNFVFINLAAIGVYSGMGVWWSVPTTFLSETAAAGAIGLINSIGNIGGWVGPFLIGIIKSYTGSYTLAYLFLALCLIVSGILIFTLSKKRPTDYL</sequence>
<dbReference type="InterPro" id="IPR036259">
    <property type="entry name" value="MFS_trans_sf"/>
</dbReference>
<dbReference type="Proteomes" id="UP000244792">
    <property type="component" value="Chromosome"/>
</dbReference>
<feature type="transmembrane region" description="Helical" evidence="6">
    <location>
        <begin position="314"/>
        <end position="331"/>
    </location>
</feature>
<dbReference type="PANTHER" id="PTHR43791:SF100">
    <property type="entry name" value="SUGAR TRANSPORTER"/>
    <property type="match status" value="1"/>
</dbReference>
<name>A0A2R4VY56_THEAF</name>
<evidence type="ECO:0000256" key="6">
    <source>
        <dbReference type="SAM" id="Phobius"/>
    </source>
</evidence>
<feature type="domain" description="Major facilitator superfamily (MFS) profile" evidence="7">
    <location>
        <begin position="22"/>
        <end position="428"/>
    </location>
</feature>
<dbReference type="PROSITE" id="PS50850">
    <property type="entry name" value="MFS"/>
    <property type="match status" value="1"/>
</dbReference>